<comment type="catalytic activity">
    <reaction evidence="8 9">
        <text>a 6-O-methyl-2'-deoxyguanosine in DNA + L-cysteinyl-[protein] = S-methyl-L-cysteinyl-[protein] + a 2'-deoxyguanosine in DNA</text>
        <dbReference type="Rhea" id="RHEA:24000"/>
        <dbReference type="Rhea" id="RHEA-COMP:10131"/>
        <dbReference type="Rhea" id="RHEA-COMP:10132"/>
        <dbReference type="Rhea" id="RHEA-COMP:11367"/>
        <dbReference type="Rhea" id="RHEA-COMP:11368"/>
        <dbReference type="ChEBI" id="CHEBI:29950"/>
        <dbReference type="ChEBI" id="CHEBI:82612"/>
        <dbReference type="ChEBI" id="CHEBI:85445"/>
        <dbReference type="ChEBI" id="CHEBI:85448"/>
        <dbReference type="EC" id="2.1.1.63"/>
    </reaction>
</comment>
<dbReference type="EMBL" id="CP015961">
    <property type="protein sequence ID" value="ANI93007.1"/>
    <property type="molecule type" value="Genomic_DNA"/>
</dbReference>
<evidence type="ECO:0000259" key="11">
    <source>
        <dbReference type="Pfam" id="PF02870"/>
    </source>
</evidence>
<keyword evidence="5 9" id="KW-0808">Transferase</keyword>
<keyword evidence="7 9" id="KW-0234">DNA repair</keyword>
<dbReference type="EC" id="2.1.1.63" evidence="9"/>
<dbReference type="InterPro" id="IPR036217">
    <property type="entry name" value="MethylDNA_cys_MeTrfase_DNAb"/>
</dbReference>
<dbReference type="GO" id="GO:0003908">
    <property type="term" value="F:methylated-DNA-[protein]-cysteine S-methyltransferase activity"/>
    <property type="evidence" value="ECO:0007669"/>
    <property type="project" value="UniProtKB-UniRule"/>
</dbReference>
<evidence type="ECO:0000256" key="5">
    <source>
        <dbReference type="ARBA" id="ARBA00022679"/>
    </source>
</evidence>
<evidence type="ECO:0000256" key="4">
    <source>
        <dbReference type="ARBA" id="ARBA00022603"/>
    </source>
</evidence>
<dbReference type="Pfam" id="PF02870">
    <property type="entry name" value="Methyltransf_1N"/>
    <property type="match status" value="1"/>
</dbReference>
<evidence type="ECO:0000256" key="6">
    <source>
        <dbReference type="ARBA" id="ARBA00022763"/>
    </source>
</evidence>
<dbReference type="SUPFAM" id="SSF46767">
    <property type="entry name" value="Methylated DNA-protein cysteine methyltransferase, C-terminal domain"/>
    <property type="match status" value="1"/>
</dbReference>
<evidence type="ECO:0000256" key="7">
    <source>
        <dbReference type="ARBA" id="ARBA00023204"/>
    </source>
</evidence>
<sequence length="200" mass="21387">MDTHSILTDDFGIQDDEIERLAAGLGAAADSVGLLDVAYTEVGSPVGALILAATERGLVRVAFDSTPLDQVLDELAVSVGARLMRAPSRFDIAERQLGEYFSGARREFQLSLDWRLATGFRLEVQRYLPHITYGSTASYAEVAQGVGNPKAVRAVGTACAKNPLPIVVPCHRVVRSDGSLGNYAGGQEAKRELLALEGSR</sequence>
<dbReference type="Proteomes" id="UP000186104">
    <property type="component" value="Chromosome"/>
</dbReference>
<evidence type="ECO:0000259" key="10">
    <source>
        <dbReference type="Pfam" id="PF01035"/>
    </source>
</evidence>
<feature type="domain" description="Methylated-DNA-[protein]-cysteine S-methyltransferase DNA binding" evidence="10">
    <location>
        <begin position="120"/>
        <end position="198"/>
    </location>
</feature>
<evidence type="ECO:0000256" key="3">
    <source>
        <dbReference type="ARBA" id="ARBA00022490"/>
    </source>
</evidence>
<comment type="function">
    <text evidence="9">Involved in the cellular defense against the biological effects of O6-methylguanine (O6-MeG) and O4-methylthymine (O4-MeT) in DNA. Repairs the methylated nucleobase in DNA by stoichiometrically transferring the methyl group to a cysteine residue in the enzyme. This is a suicide reaction: the enzyme is irreversibly inactivated.</text>
</comment>
<name>A0A173LP36_9ACTN</name>
<dbReference type="HAMAP" id="MF_00772">
    <property type="entry name" value="OGT"/>
    <property type="match status" value="1"/>
</dbReference>
<dbReference type="FunFam" id="1.10.10.10:FF:000214">
    <property type="entry name" value="Methylated-DNA--protein-cysteine methyltransferase"/>
    <property type="match status" value="1"/>
</dbReference>
<dbReference type="InterPro" id="IPR014048">
    <property type="entry name" value="MethylDNA_cys_MeTrfase_DNA-bd"/>
</dbReference>
<dbReference type="NCBIfam" id="TIGR00589">
    <property type="entry name" value="ogt"/>
    <property type="match status" value="1"/>
</dbReference>
<keyword evidence="3 9" id="KW-0963">Cytoplasm</keyword>
<dbReference type="InterPro" id="IPR036631">
    <property type="entry name" value="MGMT_N_sf"/>
</dbReference>
<accession>A0A173LP36</accession>
<dbReference type="Pfam" id="PF01035">
    <property type="entry name" value="DNA_binding_1"/>
    <property type="match status" value="1"/>
</dbReference>
<dbReference type="InterPro" id="IPR008332">
    <property type="entry name" value="MethylG_MeTrfase_N"/>
</dbReference>
<feature type="active site" description="Nucleophile; methyl group acceptor" evidence="9">
    <location>
        <position position="170"/>
    </location>
</feature>
<evidence type="ECO:0000256" key="8">
    <source>
        <dbReference type="ARBA" id="ARBA00049348"/>
    </source>
</evidence>
<dbReference type="PROSITE" id="PS00374">
    <property type="entry name" value="MGMT"/>
    <property type="match status" value="1"/>
</dbReference>
<dbReference type="CDD" id="cd06445">
    <property type="entry name" value="ATase"/>
    <property type="match status" value="1"/>
</dbReference>
<dbReference type="InterPro" id="IPR023546">
    <property type="entry name" value="MGMT"/>
</dbReference>
<keyword evidence="13" id="KW-1185">Reference proteome</keyword>
<evidence type="ECO:0000256" key="1">
    <source>
        <dbReference type="ARBA" id="ARBA00001286"/>
    </source>
</evidence>
<dbReference type="OrthoDB" id="9802228at2"/>
<dbReference type="KEGG" id="dtm:BJL86_2242"/>
<dbReference type="RefSeq" id="WP_067476210.1">
    <property type="nucleotide sequence ID" value="NZ_CP015961.1"/>
</dbReference>
<organism evidence="12 13">
    <name type="scientific">Dietzia timorensis</name>
    <dbReference type="NCBI Taxonomy" id="499555"/>
    <lineage>
        <taxon>Bacteria</taxon>
        <taxon>Bacillati</taxon>
        <taxon>Actinomycetota</taxon>
        <taxon>Actinomycetes</taxon>
        <taxon>Mycobacteriales</taxon>
        <taxon>Dietziaceae</taxon>
        <taxon>Dietzia</taxon>
    </lineage>
</organism>
<dbReference type="Gene3D" id="1.10.10.10">
    <property type="entry name" value="Winged helix-like DNA-binding domain superfamily/Winged helix DNA-binding domain"/>
    <property type="match status" value="1"/>
</dbReference>
<keyword evidence="4 9" id="KW-0489">Methyltransferase</keyword>
<reference evidence="12 13" key="1">
    <citation type="submission" date="2016-06" db="EMBL/GenBank/DDBJ databases">
        <title>Complete genome sequence of a saline-alkali tolerant type strain Dietzia timorensis ID05-A0528T.</title>
        <authorList>
            <person name="Wu X."/>
        </authorList>
    </citation>
    <scope>NUCLEOTIDE SEQUENCE [LARGE SCALE GENOMIC DNA]</scope>
    <source>
        <strain evidence="12 13">ID05-A0528</strain>
    </source>
</reference>
<dbReference type="InterPro" id="IPR001497">
    <property type="entry name" value="MethylDNA_cys_MeTrfase_AS"/>
</dbReference>
<dbReference type="GO" id="GO:0032259">
    <property type="term" value="P:methylation"/>
    <property type="evidence" value="ECO:0007669"/>
    <property type="project" value="UniProtKB-KW"/>
</dbReference>
<comment type="miscellaneous">
    <text evidence="9">This enzyme catalyzes only one turnover and therefore is not strictly catalytic. According to one definition, an enzyme is a biocatalyst that acts repeatedly and over many reaction cycles.</text>
</comment>
<feature type="domain" description="Methylguanine DNA methyltransferase ribonuclease-like" evidence="11">
    <location>
        <begin position="39"/>
        <end position="113"/>
    </location>
</feature>
<dbReference type="PANTHER" id="PTHR10815:SF5">
    <property type="entry name" value="METHYLATED-DNA--PROTEIN-CYSTEINE METHYLTRANSFERASE"/>
    <property type="match status" value="1"/>
</dbReference>
<protein>
    <recommendedName>
        <fullName evidence="9">Methylated-DNA--protein-cysteine methyltransferase</fullName>
        <ecNumber evidence="9">2.1.1.63</ecNumber>
    </recommendedName>
    <alternativeName>
        <fullName evidence="9">6-O-methylguanine-DNA methyltransferase</fullName>
        <shortName evidence="9">MGMT</shortName>
    </alternativeName>
    <alternativeName>
        <fullName evidence="9">O-6-methylguanine-DNA-alkyltransferase</fullName>
    </alternativeName>
</protein>
<gene>
    <name evidence="12" type="ORF">BJL86_2242</name>
</gene>
<comment type="subcellular location">
    <subcellularLocation>
        <location evidence="9">Cytoplasm</location>
    </subcellularLocation>
</comment>
<comment type="similarity">
    <text evidence="2 9">Belongs to the MGMT family.</text>
</comment>
<dbReference type="AlphaFoldDB" id="A0A173LP36"/>
<dbReference type="GO" id="GO:0006307">
    <property type="term" value="P:DNA alkylation repair"/>
    <property type="evidence" value="ECO:0007669"/>
    <property type="project" value="UniProtKB-UniRule"/>
</dbReference>
<evidence type="ECO:0000313" key="13">
    <source>
        <dbReference type="Proteomes" id="UP000186104"/>
    </source>
</evidence>
<evidence type="ECO:0000256" key="2">
    <source>
        <dbReference type="ARBA" id="ARBA00008711"/>
    </source>
</evidence>
<keyword evidence="6 9" id="KW-0227">DNA damage</keyword>
<dbReference type="Gene3D" id="3.30.160.70">
    <property type="entry name" value="Methylated DNA-protein cysteine methyltransferase domain"/>
    <property type="match status" value="1"/>
</dbReference>
<dbReference type="GO" id="GO:0005737">
    <property type="term" value="C:cytoplasm"/>
    <property type="evidence" value="ECO:0007669"/>
    <property type="project" value="UniProtKB-SubCell"/>
</dbReference>
<dbReference type="STRING" id="499555.BJL86_2242"/>
<evidence type="ECO:0000313" key="12">
    <source>
        <dbReference type="EMBL" id="ANI93007.1"/>
    </source>
</evidence>
<dbReference type="PANTHER" id="PTHR10815">
    <property type="entry name" value="METHYLATED-DNA--PROTEIN-CYSTEINE METHYLTRANSFERASE"/>
    <property type="match status" value="1"/>
</dbReference>
<evidence type="ECO:0000256" key="9">
    <source>
        <dbReference type="HAMAP-Rule" id="MF_00772"/>
    </source>
</evidence>
<proteinExistence type="inferred from homology"/>
<dbReference type="SUPFAM" id="SSF53155">
    <property type="entry name" value="Methylated DNA-protein cysteine methyltransferase domain"/>
    <property type="match status" value="1"/>
</dbReference>
<comment type="catalytic activity">
    <reaction evidence="1 9">
        <text>a 4-O-methyl-thymidine in DNA + L-cysteinyl-[protein] = a thymidine in DNA + S-methyl-L-cysteinyl-[protein]</text>
        <dbReference type="Rhea" id="RHEA:53428"/>
        <dbReference type="Rhea" id="RHEA-COMP:10131"/>
        <dbReference type="Rhea" id="RHEA-COMP:10132"/>
        <dbReference type="Rhea" id="RHEA-COMP:13555"/>
        <dbReference type="Rhea" id="RHEA-COMP:13556"/>
        <dbReference type="ChEBI" id="CHEBI:29950"/>
        <dbReference type="ChEBI" id="CHEBI:82612"/>
        <dbReference type="ChEBI" id="CHEBI:137386"/>
        <dbReference type="ChEBI" id="CHEBI:137387"/>
        <dbReference type="EC" id="2.1.1.63"/>
    </reaction>
</comment>
<dbReference type="InterPro" id="IPR036388">
    <property type="entry name" value="WH-like_DNA-bd_sf"/>
</dbReference>